<dbReference type="Gene3D" id="1.10.1040.50">
    <property type="match status" value="1"/>
</dbReference>
<evidence type="ECO:0000256" key="8">
    <source>
        <dbReference type="ARBA" id="ARBA00023027"/>
    </source>
</evidence>
<evidence type="ECO:0000256" key="12">
    <source>
        <dbReference type="ARBA" id="ARBA00049556"/>
    </source>
</evidence>
<comment type="catalytic activity">
    <reaction evidence="12">
        <text>a (3S)-3-hydroxyacyl-CoA + NAD(+) = a 3-oxoacyl-CoA + NADH + H(+)</text>
        <dbReference type="Rhea" id="RHEA:22432"/>
        <dbReference type="ChEBI" id="CHEBI:15378"/>
        <dbReference type="ChEBI" id="CHEBI:57318"/>
        <dbReference type="ChEBI" id="CHEBI:57540"/>
        <dbReference type="ChEBI" id="CHEBI:57945"/>
        <dbReference type="ChEBI" id="CHEBI:90726"/>
        <dbReference type="EC" id="1.1.1.35"/>
    </reaction>
</comment>
<keyword evidence="7" id="KW-0560">Oxidoreductase</keyword>
<evidence type="ECO:0000259" key="13">
    <source>
        <dbReference type="Pfam" id="PF00725"/>
    </source>
</evidence>
<dbReference type="Pfam" id="PF00725">
    <property type="entry name" value="3HCDH"/>
    <property type="match status" value="1"/>
</dbReference>
<evidence type="ECO:0000256" key="7">
    <source>
        <dbReference type="ARBA" id="ARBA00023002"/>
    </source>
</evidence>
<comment type="similarity">
    <text evidence="3">In the N-terminal section; belongs to the enoyl-CoA hydratase/isomerase family.</text>
</comment>
<gene>
    <name evidence="15" type="primary">fadB_2</name>
    <name evidence="15" type="ORF">Pla110_21470</name>
</gene>
<dbReference type="KEGG" id="plon:Pla110_21470"/>
<dbReference type="PROSITE" id="PS00067">
    <property type="entry name" value="3HCDH"/>
    <property type="match status" value="1"/>
</dbReference>
<dbReference type="InterPro" id="IPR006176">
    <property type="entry name" value="3-OHacyl-CoA_DH_NAD-bd"/>
</dbReference>
<dbReference type="Gene3D" id="3.40.50.720">
    <property type="entry name" value="NAD(P)-binding Rossmann-like Domain"/>
    <property type="match status" value="1"/>
</dbReference>
<dbReference type="InterPro" id="IPR029045">
    <property type="entry name" value="ClpP/crotonase-like_dom_sf"/>
</dbReference>
<dbReference type="EC" id="4.2.1.17" evidence="4"/>
<dbReference type="SUPFAM" id="SSF51735">
    <property type="entry name" value="NAD(P)-binding Rossmann-fold domains"/>
    <property type="match status" value="1"/>
</dbReference>
<dbReference type="GO" id="GO:0016509">
    <property type="term" value="F:long-chain (3S)-3-hydroxyacyl-CoA dehydrogenase (NAD+) activity"/>
    <property type="evidence" value="ECO:0007669"/>
    <property type="project" value="TreeGrafter"/>
</dbReference>
<name>A0A518CMG5_9PLAN</name>
<keyword evidence="5" id="KW-0276">Fatty acid metabolism</keyword>
<evidence type="ECO:0000256" key="6">
    <source>
        <dbReference type="ARBA" id="ARBA00022963"/>
    </source>
</evidence>
<dbReference type="InterPro" id="IPR001753">
    <property type="entry name" value="Enoyl-CoA_hydra/iso"/>
</dbReference>
<dbReference type="InterPro" id="IPR008927">
    <property type="entry name" value="6-PGluconate_DH-like_C_sf"/>
</dbReference>
<dbReference type="PANTHER" id="PTHR43612">
    <property type="entry name" value="TRIFUNCTIONAL ENZYME SUBUNIT ALPHA"/>
    <property type="match status" value="1"/>
</dbReference>
<keyword evidence="8" id="KW-0520">NAD</keyword>
<feature type="domain" description="3-hydroxyacyl-CoA dehydrogenase C-terminal" evidence="13">
    <location>
        <begin position="498"/>
        <end position="591"/>
    </location>
</feature>
<dbReference type="InterPro" id="IPR006180">
    <property type="entry name" value="3-OHacyl-CoA_DH_CS"/>
</dbReference>
<dbReference type="Pfam" id="PF02737">
    <property type="entry name" value="3HCDH_N"/>
    <property type="match status" value="1"/>
</dbReference>
<accession>A0A518CMG5</accession>
<dbReference type="EMBL" id="CP036281">
    <property type="protein sequence ID" value="QDU80418.1"/>
    <property type="molecule type" value="Genomic_DNA"/>
</dbReference>
<dbReference type="CDD" id="cd06558">
    <property type="entry name" value="crotonase-like"/>
    <property type="match status" value="1"/>
</dbReference>
<evidence type="ECO:0000256" key="9">
    <source>
        <dbReference type="ARBA" id="ARBA00023098"/>
    </source>
</evidence>
<keyword evidence="9" id="KW-0443">Lipid metabolism</keyword>
<dbReference type="Pfam" id="PF00378">
    <property type="entry name" value="ECH_1"/>
    <property type="match status" value="1"/>
</dbReference>
<evidence type="ECO:0000256" key="5">
    <source>
        <dbReference type="ARBA" id="ARBA00022832"/>
    </source>
</evidence>
<dbReference type="GO" id="GO:0006635">
    <property type="term" value="P:fatty acid beta-oxidation"/>
    <property type="evidence" value="ECO:0007669"/>
    <property type="project" value="UniProtKB-UniPathway"/>
</dbReference>
<evidence type="ECO:0000256" key="1">
    <source>
        <dbReference type="ARBA" id="ARBA00005005"/>
    </source>
</evidence>
<dbReference type="InterPro" id="IPR050136">
    <property type="entry name" value="FA_oxidation_alpha_subunit"/>
</dbReference>
<keyword evidence="6" id="KW-0442">Lipid degradation</keyword>
<dbReference type="InterPro" id="IPR006108">
    <property type="entry name" value="3HC_DH_C"/>
</dbReference>
<evidence type="ECO:0000256" key="10">
    <source>
        <dbReference type="ARBA" id="ARBA00023239"/>
    </source>
</evidence>
<evidence type="ECO:0000313" key="15">
    <source>
        <dbReference type="EMBL" id="QDU80418.1"/>
    </source>
</evidence>
<evidence type="ECO:0000256" key="3">
    <source>
        <dbReference type="ARBA" id="ARBA00008750"/>
    </source>
</evidence>
<dbReference type="FunFam" id="3.40.50.720:FF:000009">
    <property type="entry name" value="Fatty oxidation complex, alpha subunit"/>
    <property type="match status" value="1"/>
</dbReference>
<evidence type="ECO:0000256" key="4">
    <source>
        <dbReference type="ARBA" id="ARBA00012076"/>
    </source>
</evidence>
<dbReference type="InterPro" id="IPR036291">
    <property type="entry name" value="NAD(P)-bd_dom_sf"/>
</dbReference>
<dbReference type="SUPFAM" id="SSF52096">
    <property type="entry name" value="ClpP/crotonase"/>
    <property type="match status" value="1"/>
</dbReference>
<keyword evidence="11" id="KW-0511">Multifunctional enzyme</keyword>
<sequence length="723" mass="78511">MTNAFKFEERDGQIGLITFDIEGQKVNTFSQQTIQELSDLIDSLQDRTDLRGLLLQSGKDGQFVAGADLNELGALAYASPAARRMGMQVGHDLFNKLSALPFPTVALVAGNCMGGGTEMILSMDYRLAGLHPATRIALPESKIGIIPGWGGTQRMPRVIGMHHAIEMICSGEPVDGRRAAELGLVFDAVPVDSLIDEGCRLIEQAQATGEWKTNRELFQQPLGLSDDQLRFNFLAAESVVQAQTKGQYPAPLVALKAMKEGLNLPLKEGLQVELDCSMEVAGTEHSANMISVFFANNTVSRDKGTTDPAIQPRNVQSVGVLGAGLMGAGIATAHARGGFPTTMVDVNQDAVAAGMKRAISVIDKRIKIKRATPEDMQQLLSKLNTSTSLSAFRDSDVIVEAVPENEDLKTQVYGQLAEVMKEDAILASNTSTISITRMAKSAPNPERFVGMHFFLPVDRMKLVEVIRGEETSDETVATIVNLAKKIKKVPIVCNDCPGFLVNRVIFPYMNEAMLLLQEGASMDKIDQVATQFGMPLGPIALSDMVGLDTMLGCVSVLNPAYSDRSVDVKVLSDLVIAGRLGKKNGSGFRQYVGPKGKPADDPAFEPILEKCRLDQREISEEEIRERLFLAMLLEAVRLLDEGIVSTPSHVDMGMILGTGFPAFRGGLLRWCDNEGAGNIVDRADRLASLGKRFEAPDSLRQMARSGEKFYPVPKDIVNNLKES</sequence>
<organism evidence="15 16">
    <name type="scientific">Polystyrenella longa</name>
    <dbReference type="NCBI Taxonomy" id="2528007"/>
    <lineage>
        <taxon>Bacteria</taxon>
        <taxon>Pseudomonadati</taxon>
        <taxon>Planctomycetota</taxon>
        <taxon>Planctomycetia</taxon>
        <taxon>Planctomycetales</taxon>
        <taxon>Planctomycetaceae</taxon>
        <taxon>Polystyrenella</taxon>
    </lineage>
</organism>
<proteinExistence type="inferred from homology"/>
<dbReference type="UniPathway" id="UPA00659"/>
<protein>
    <recommendedName>
        <fullName evidence="4">enoyl-CoA hydratase</fullName>
        <ecNumber evidence="4">4.2.1.17</ecNumber>
    </recommendedName>
</protein>
<dbReference type="PANTHER" id="PTHR43612:SF3">
    <property type="entry name" value="TRIFUNCTIONAL ENZYME SUBUNIT ALPHA, MITOCHONDRIAL"/>
    <property type="match status" value="1"/>
</dbReference>
<dbReference type="GO" id="GO:0070403">
    <property type="term" value="F:NAD+ binding"/>
    <property type="evidence" value="ECO:0007669"/>
    <property type="project" value="InterPro"/>
</dbReference>
<dbReference type="SUPFAM" id="SSF48179">
    <property type="entry name" value="6-phosphogluconate dehydrogenase C-terminal domain-like"/>
    <property type="match status" value="2"/>
</dbReference>
<dbReference type="GO" id="GO:0004300">
    <property type="term" value="F:enoyl-CoA hydratase activity"/>
    <property type="evidence" value="ECO:0007669"/>
    <property type="project" value="UniProtKB-EC"/>
</dbReference>
<evidence type="ECO:0000256" key="11">
    <source>
        <dbReference type="ARBA" id="ARBA00023268"/>
    </source>
</evidence>
<evidence type="ECO:0000313" key="16">
    <source>
        <dbReference type="Proteomes" id="UP000317178"/>
    </source>
</evidence>
<evidence type="ECO:0000256" key="2">
    <source>
        <dbReference type="ARBA" id="ARBA00007005"/>
    </source>
</evidence>
<feature type="domain" description="3-hydroxyacyl-CoA dehydrogenase NAD binding" evidence="14">
    <location>
        <begin position="318"/>
        <end position="496"/>
    </location>
</feature>
<evidence type="ECO:0000259" key="14">
    <source>
        <dbReference type="Pfam" id="PF02737"/>
    </source>
</evidence>
<dbReference type="AlphaFoldDB" id="A0A518CMG5"/>
<reference evidence="15 16" key="1">
    <citation type="submission" date="2019-02" db="EMBL/GenBank/DDBJ databases">
        <title>Deep-cultivation of Planctomycetes and their phenomic and genomic characterization uncovers novel biology.</title>
        <authorList>
            <person name="Wiegand S."/>
            <person name="Jogler M."/>
            <person name="Boedeker C."/>
            <person name="Pinto D."/>
            <person name="Vollmers J."/>
            <person name="Rivas-Marin E."/>
            <person name="Kohn T."/>
            <person name="Peeters S.H."/>
            <person name="Heuer A."/>
            <person name="Rast P."/>
            <person name="Oberbeckmann S."/>
            <person name="Bunk B."/>
            <person name="Jeske O."/>
            <person name="Meyerdierks A."/>
            <person name="Storesund J.E."/>
            <person name="Kallscheuer N."/>
            <person name="Luecker S."/>
            <person name="Lage O.M."/>
            <person name="Pohl T."/>
            <person name="Merkel B.J."/>
            <person name="Hornburger P."/>
            <person name="Mueller R.-W."/>
            <person name="Bruemmer F."/>
            <person name="Labrenz M."/>
            <person name="Spormann A.M."/>
            <person name="Op den Camp H."/>
            <person name="Overmann J."/>
            <person name="Amann R."/>
            <person name="Jetten M.S.M."/>
            <person name="Mascher T."/>
            <person name="Medema M.H."/>
            <person name="Devos D.P."/>
            <person name="Kaster A.-K."/>
            <person name="Ovreas L."/>
            <person name="Rohde M."/>
            <person name="Galperin M.Y."/>
            <person name="Jogler C."/>
        </authorList>
    </citation>
    <scope>NUCLEOTIDE SEQUENCE [LARGE SCALE GENOMIC DNA]</scope>
    <source>
        <strain evidence="15 16">Pla110</strain>
    </source>
</reference>
<dbReference type="RefSeq" id="WP_144995700.1">
    <property type="nucleotide sequence ID" value="NZ_CP036281.1"/>
</dbReference>
<dbReference type="Gene3D" id="3.90.226.10">
    <property type="entry name" value="2-enoyl-CoA Hydratase, Chain A, domain 1"/>
    <property type="match status" value="1"/>
</dbReference>
<dbReference type="Proteomes" id="UP000317178">
    <property type="component" value="Chromosome"/>
</dbReference>
<comment type="pathway">
    <text evidence="1">Lipid metabolism; fatty acid beta-oxidation.</text>
</comment>
<dbReference type="OrthoDB" id="9771883at2"/>
<keyword evidence="16" id="KW-1185">Reference proteome</keyword>
<keyword evidence="10" id="KW-0456">Lyase</keyword>
<comment type="similarity">
    <text evidence="2">In the central section; belongs to the 3-hydroxyacyl-CoA dehydrogenase family.</text>
</comment>